<reference evidence="14 15" key="1">
    <citation type="journal article" date="2013" name="Front. Plant Sci.">
        <title>The Reference Genome of the Halophytic Plant Eutrema salsugineum.</title>
        <authorList>
            <person name="Yang R."/>
            <person name="Jarvis D.E."/>
            <person name="Chen H."/>
            <person name="Beilstein M.A."/>
            <person name="Grimwood J."/>
            <person name="Jenkins J."/>
            <person name="Shu S."/>
            <person name="Prochnik S."/>
            <person name="Xin M."/>
            <person name="Ma C."/>
            <person name="Schmutz J."/>
            <person name="Wing R.A."/>
            <person name="Mitchell-Olds T."/>
            <person name="Schumaker K.S."/>
            <person name="Wang X."/>
        </authorList>
    </citation>
    <scope>NUCLEOTIDE SEQUENCE [LARGE SCALE GENOMIC DNA]</scope>
</reference>
<dbReference type="OMA" id="FCENIPS"/>
<evidence type="ECO:0000256" key="5">
    <source>
        <dbReference type="ARBA" id="ARBA00022692"/>
    </source>
</evidence>
<sequence length="340" mass="38288">MMHSCIERKTTIWSLYFIFSLSNLILNFASSETNLCRPDQKDALLEFRANFLPTSSFGATTLIAVLGIEYYGLVLNRPLRFSSSLFRLQHLEYLNLDNSNIYGILPHSIGNLKYLSGLSLSECNFCENIPSSLGNLSDLTNHDLSFNDFTGELPSSMDNFIQLSELHLRFNKLRGNFPPMLLNLSNLNWINLEYNQFEGNHFSGPLMIKNISSPSALEHLNLGENNLVGPISGFISKLIALLDLSFWNTEMGMVDFSIFSHLVSISSTLYFPSSIGILVLSSCNISEFPKFLQNQTSLVHLDISANQIEGQIPKLLWKLQKLEYVNFSQNLLKGFEGSAD</sequence>
<dbReference type="InterPro" id="IPR032675">
    <property type="entry name" value="LRR_dom_sf"/>
</dbReference>
<dbReference type="Gene3D" id="3.80.10.10">
    <property type="entry name" value="Ribonuclease Inhibitor"/>
    <property type="match status" value="2"/>
</dbReference>
<organism evidence="14 15">
    <name type="scientific">Eutrema salsugineum</name>
    <name type="common">Saltwater cress</name>
    <name type="synonym">Sisymbrium salsugineum</name>
    <dbReference type="NCBI Taxonomy" id="72664"/>
    <lineage>
        <taxon>Eukaryota</taxon>
        <taxon>Viridiplantae</taxon>
        <taxon>Streptophyta</taxon>
        <taxon>Embryophyta</taxon>
        <taxon>Tracheophyta</taxon>
        <taxon>Spermatophyta</taxon>
        <taxon>Magnoliopsida</taxon>
        <taxon>eudicotyledons</taxon>
        <taxon>Gunneridae</taxon>
        <taxon>Pentapetalae</taxon>
        <taxon>rosids</taxon>
        <taxon>malvids</taxon>
        <taxon>Brassicales</taxon>
        <taxon>Brassicaceae</taxon>
        <taxon>Eutremeae</taxon>
        <taxon>Eutrema</taxon>
    </lineage>
</organism>
<keyword evidence="10" id="KW-0675">Receptor</keyword>
<keyword evidence="9 12" id="KW-0472">Membrane</keyword>
<evidence type="ECO:0000256" key="6">
    <source>
        <dbReference type="ARBA" id="ARBA00022729"/>
    </source>
</evidence>
<keyword evidence="8 12" id="KW-1133">Transmembrane helix</keyword>
<comment type="similarity">
    <text evidence="2">Belongs to the RLP family.</text>
</comment>
<gene>
    <name evidence="14" type="ORF">EUTSA_v10024074mg</name>
</gene>
<evidence type="ECO:0000256" key="7">
    <source>
        <dbReference type="ARBA" id="ARBA00022737"/>
    </source>
</evidence>
<evidence type="ECO:0000313" key="14">
    <source>
        <dbReference type="EMBL" id="ESQ29725.1"/>
    </source>
</evidence>
<keyword evidence="4" id="KW-0433">Leucine-rich repeat</keyword>
<keyword evidence="7" id="KW-0677">Repeat</keyword>
<dbReference type="eggNOG" id="KOG0619">
    <property type="taxonomic scope" value="Eukaryota"/>
</dbReference>
<dbReference type="Proteomes" id="UP000030689">
    <property type="component" value="Unassembled WGS sequence"/>
</dbReference>
<evidence type="ECO:0000256" key="8">
    <source>
        <dbReference type="ARBA" id="ARBA00022989"/>
    </source>
</evidence>
<dbReference type="InterPro" id="IPR055414">
    <property type="entry name" value="LRR_R13L4/SHOC2-like"/>
</dbReference>
<feature type="transmembrane region" description="Helical" evidence="12">
    <location>
        <begin position="12"/>
        <end position="31"/>
    </location>
</feature>
<evidence type="ECO:0000256" key="2">
    <source>
        <dbReference type="ARBA" id="ARBA00009592"/>
    </source>
</evidence>
<evidence type="ECO:0000256" key="9">
    <source>
        <dbReference type="ARBA" id="ARBA00023136"/>
    </source>
</evidence>
<comment type="subcellular location">
    <subcellularLocation>
        <location evidence="1">Cell membrane</location>
        <topology evidence="1">Single-pass type I membrane protein</topology>
    </subcellularLocation>
</comment>
<dbReference type="SUPFAM" id="SSF52058">
    <property type="entry name" value="L domain-like"/>
    <property type="match status" value="1"/>
</dbReference>
<dbReference type="FunFam" id="3.80.10.10:FF:000041">
    <property type="entry name" value="LRR receptor-like serine/threonine-protein kinase ERECTA"/>
    <property type="match status" value="1"/>
</dbReference>
<evidence type="ECO:0000256" key="12">
    <source>
        <dbReference type="SAM" id="Phobius"/>
    </source>
</evidence>
<evidence type="ECO:0000259" key="13">
    <source>
        <dbReference type="Pfam" id="PF23598"/>
    </source>
</evidence>
<feature type="transmembrane region" description="Helical" evidence="12">
    <location>
        <begin position="51"/>
        <end position="73"/>
    </location>
</feature>
<dbReference type="AlphaFoldDB" id="V4JWA5"/>
<keyword evidence="3" id="KW-1003">Cell membrane</keyword>
<name>V4JWA5_EUTSA</name>
<evidence type="ECO:0000256" key="10">
    <source>
        <dbReference type="ARBA" id="ARBA00023170"/>
    </source>
</evidence>
<evidence type="ECO:0000256" key="11">
    <source>
        <dbReference type="ARBA" id="ARBA00023180"/>
    </source>
</evidence>
<dbReference type="Pfam" id="PF23598">
    <property type="entry name" value="LRR_14"/>
    <property type="match status" value="1"/>
</dbReference>
<evidence type="ECO:0000313" key="15">
    <source>
        <dbReference type="Proteomes" id="UP000030689"/>
    </source>
</evidence>
<proteinExistence type="inferred from homology"/>
<keyword evidence="6" id="KW-0732">Signal</keyword>
<evidence type="ECO:0000256" key="1">
    <source>
        <dbReference type="ARBA" id="ARBA00004251"/>
    </source>
</evidence>
<dbReference type="KEGG" id="eus:EUTSA_v10024074mg"/>
<dbReference type="Gramene" id="ESQ29725">
    <property type="protein sequence ID" value="ESQ29725"/>
    <property type="gene ID" value="EUTSA_v10024074mg"/>
</dbReference>
<keyword evidence="11" id="KW-0325">Glycoprotein</keyword>
<dbReference type="PANTHER" id="PTHR27004:SF203">
    <property type="entry name" value="LEUCINE-RICH REPEAT-CONTAINING N-TERMINAL PLANT-TYPE DOMAIN-CONTAINING PROTEIN"/>
    <property type="match status" value="1"/>
</dbReference>
<dbReference type="GO" id="GO:0005886">
    <property type="term" value="C:plasma membrane"/>
    <property type="evidence" value="ECO:0007669"/>
    <property type="project" value="UniProtKB-SubCell"/>
</dbReference>
<feature type="non-terminal residue" evidence="14">
    <location>
        <position position="340"/>
    </location>
</feature>
<keyword evidence="5 12" id="KW-0812">Transmembrane</keyword>
<dbReference type="PANTHER" id="PTHR27004">
    <property type="entry name" value="RECEPTOR-LIKE PROTEIN 12 ISOFORM X1"/>
    <property type="match status" value="1"/>
</dbReference>
<keyword evidence="15" id="KW-1185">Reference proteome</keyword>
<evidence type="ECO:0000256" key="3">
    <source>
        <dbReference type="ARBA" id="ARBA00022475"/>
    </source>
</evidence>
<dbReference type="STRING" id="72664.V4JWA5"/>
<accession>V4JWA5</accession>
<protein>
    <recommendedName>
        <fullName evidence="13">Disease resistance R13L4/SHOC-2-like LRR domain-containing protein</fullName>
    </recommendedName>
</protein>
<feature type="domain" description="Disease resistance R13L4/SHOC-2-like LRR" evidence="13">
    <location>
        <begin position="84"/>
        <end position="328"/>
    </location>
</feature>
<dbReference type="EMBL" id="KI517881">
    <property type="protein sequence ID" value="ESQ29725.1"/>
    <property type="molecule type" value="Genomic_DNA"/>
</dbReference>
<evidence type="ECO:0000256" key="4">
    <source>
        <dbReference type="ARBA" id="ARBA00022614"/>
    </source>
</evidence>